<protein>
    <submittedName>
        <fullName evidence="1">Uncharacterized protein</fullName>
    </submittedName>
</protein>
<evidence type="ECO:0000313" key="2">
    <source>
        <dbReference type="Proteomes" id="UP000077202"/>
    </source>
</evidence>
<gene>
    <name evidence="1" type="ORF">AXG93_406s1260</name>
</gene>
<name>A0A176VB91_MARPO</name>
<reference evidence="1" key="1">
    <citation type="submission" date="2016-03" db="EMBL/GenBank/DDBJ databases">
        <title>Mechanisms controlling the formation of the plant cell surface in tip-growing cells are functionally conserved among land plants.</title>
        <authorList>
            <person name="Honkanen S."/>
            <person name="Jones V.A."/>
            <person name="Morieri G."/>
            <person name="Champion C."/>
            <person name="Hetherington A.J."/>
            <person name="Kelly S."/>
            <person name="Saint-Marcoux D."/>
            <person name="Proust H."/>
            <person name="Prescott H."/>
            <person name="Dolan L."/>
        </authorList>
    </citation>
    <scope>NUCLEOTIDE SEQUENCE [LARGE SCALE GENOMIC DNA]</scope>
    <source>
        <tissue evidence="1">Whole gametophyte</tissue>
    </source>
</reference>
<dbReference type="AlphaFoldDB" id="A0A176VB91"/>
<sequence>MPGAFFGLGCLLPFQSGPLNVSGAETSVSSSNRARRVWEWMLTHSKPEGIGLLRYPTQTPSGSADLFVLHGDGLELELVPPAVRSIRGGPLWFVLHGSYACHYERGYWMRGEVA</sequence>
<comment type="caution">
    <text evidence="1">The sequence shown here is derived from an EMBL/GenBank/DDBJ whole genome shotgun (WGS) entry which is preliminary data.</text>
</comment>
<proteinExistence type="predicted"/>
<organism evidence="1 2">
    <name type="scientific">Marchantia polymorpha subsp. ruderalis</name>
    <dbReference type="NCBI Taxonomy" id="1480154"/>
    <lineage>
        <taxon>Eukaryota</taxon>
        <taxon>Viridiplantae</taxon>
        <taxon>Streptophyta</taxon>
        <taxon>Embryophyta</taxon>
        <taxon>Marchantiophyta</taxon>
        <taxon>Marchantiopsida</taxon>
        <taxon>Marchantiidae</taxon>
        <taxon>Marchantiales</taxon>
        <taxon>Marchantiaceae</taxon>
        <taxon>Marchantia</taxon>
    </lineage>
</organism>
<dbReference type="Proteomes" id="UP000077202">
    <property type="component" value="Unassembled WGS sequence"/>
</dbReference>
<evidence type="ECO:0000313" key="1">
    <source>
        <dbReference type="EMBL" id="OAE18158.1"/>
    </source>
</evidence>
<dbReference type="EMBL" id="LVLJ01004128">
    <property type="protein sequence ID" value="OAE18158.1"/>
    <property type="molecule type" value="Genomic_DNA"/>
</dbReference>
<accession>A0A176VB91</accession>
<keyword evidence="2" id="KW-1185">Reference proteome</keyword>